<organism evidence="1">
    <name type="scientific">Arundo donax</name>
    <name type="common">Giant reed</name>
    <name type="synonym">Donax arundinaceus</name>
    <dbReference type="NCBI Taxonomy" id="35708"/>
    <lineage>
        <taxon>Eukaryota</taxon>
        <taxon>Viridiplantae</taxon>
        <taxon>Streptophyta</taxon>
        <taxon>Embryophyta</taxon>
        <taxon>Tracheophyta</taxon>
        <taxon>Spermatophyta</taxon>
        <taxon>Magnoliopsida</taxon>
        <taxon>Liliopsida</taxon>
        <taxon>Poales</taxon>
        <taxon>Poaceae</taxon>
        <taxon>PACMAD clade</taxon>
        <taxon>Arundinoideae</taxon>
        <taxon>Arundineae</taxon>
        <taxon>Arundo</taxon>
    </lineage>
</organism>
<sequence>MESRTAAARRRK</sequence>
<protein>
    <submittedName>
        <fullName evidence="1">Uncharacterized protein</fullName>
    </submittedName>
</protein>
<accession>A0A0A8ZB62</accession>
<proteinExistence type="predicted"/>
<dbReference type="EMBL" id="GBRH01261844">
    <property type="protein sequence ID" value="JAD36051.1"/>
    <property type="molecule type" value="Transcribed_RNA"/>
</dbReference>
<reference evidence="1" key="1">
    <citation type="submission" date="2014-09" db="EMBL/GenBank/DDBJ databases">
        <authorList>
            <person name="Magalhaes I.L.F."/>
            <person name="Oliveira U."/>
            <person name="Santos F.R."/>
            <person name="Vidigal T.H.D.A."/>
            <person name="Brescovit A.D."/>
            <person name="Santos A.J."/>
        </authorList>
    </citation>
    <scope>NUCLEOTIDE SEQUENCE</scope>
    <source>
        <tissue evidence="1">Shoot tissue taken approximately 20 cm above the soil surface</tissue>
    </source>
</reference>
<reference evidence="1" key="2">
    <citation type="journal article" date="2015" name="Data Brief">
        <title>Shoot transcriptome of the giant reed, Arundo donax.</title>
        <authorList>
            <person name="Barrero R.A."/>
            <person name="Guerrero F.D."/>
            <person name="Moolhuijzen P."/>
            <person name="Goolsby J.A."/>
            <person name="Tidwell J."/>
            <person name="Bellgard S.E."/>
            <person name="Bellgard M.I."/>
        </authorList>
    </citation>
    <scope>NUCLEOTIDE SEQUENCE</scope>
    <source>
        <tissue evidence="1">Shoot tissue taken approximately 20 cm above the soil surface</tissue>
    </source>
</reference>
<name>A0A0A8ZB62_ARUDO</name>
<evidence type="ECO:0000313" key="1">
    <source>
        <dbReference type="EMBL" id="JAD36051.1"/>
    </source>
</evidence>